<dbReference type="GO" id="GO:0006281">
    <property type="term" value="P:DNA repair"/>
    <property type="evidence" value="ECO:0007669"/>
    <property type="project" value="UniProtKB-ARBA"/>
</dbReference>
<sequence>MRLWPAVSYVDIINYFVLSEGVDGEELRNYKSTEAYNYFHSNKVGRVLVHTHGNYVFLKAEVERSQSISQAKHSAWAMVQQGGVVETVGCACIAGLGRSCSHAAAVLWKIENAVITGKTGLACTDTQRCWNEGTVRNLEPKPLRDIRFSHHRAGSAFNNSVLQAHPLPPTPRYLSHSEFKKHVDSDPAQPLFLLKNCLLGKCYSVNPVAQPNLANTTVDARLVGPHQTHNCSNILCEPCKAFYELFVQVNNTQAARLELETRQQSASELWHSARKLRLTASSAKKVPSKASTNPDKFLAEHMYPSFRGNYATNYGKENEVVACNTLKEQGMNITHRGIVVNEQEPWLSASPDGVINSSVLLEIKCPVPNKLYPTLLDQLTQNGSDVKLIDGVPQLQKTGVRGYYMQVQLGMFCTGFRMAKLFIWSPNDTISFSVPFDELYVQERIAHLKRFYFSTMLPQLVNEFVGQRLNLHSAYANIRSS</sequence>
<dbReference type="CDD" id="cd22343">
    <property type="entry name" value="PDDEXK_lambda_exonuclease-like"/>
    <property type="match status" value="1"/>
</dbReference>
<dbReference type="InterPro" id="IPR011335">
    <property type="entry name" value="Restrct_endonuc-II-like"/>
</dbReference>
<dbReference type="Pfam" id="PF09588">
    <property type="entry name" value="YqaJ"/>
    <property type="match status" value="1"/>
</dbReference>
<dbReference type="Proteomes" id="UP001591681">
    <property type="component" value="Unassembled WGS sequence"/>
</dbReference>
<dbReference type="PANTHER" id="PTHR47526">
    <property type="entry name" value="ATP-DEPENDENT DNA HELICASE"/>
    <property type="match status" value="1"/>
</dbReference>
<evidence type="ECO:0000259" key="1">
    <source>
        <dbReference type="Pfam" id="PF09588"/>
    </source>
</evidence>
<dbReference type="Gene3D" id="3.90.320.10">
    <property type="match status" value="1"/>
</dbReference>
<dbReference type="InterPro" id="IPR011604">
    <property type="entry name" value="PDDEXK-like_dom_sf"/>
</dbReference>
<reference evidence="2 3" key="1">
    <citation type="submission" date="2024-09" db="EMBL/GenBank/DDBJ databases">
        <title>A chromosome-level genome assembly of Gray's grenadier anchovy, Coilia grayii.</title>
        <authorList>
            <person name="Fu Z."/>
        </authorList>
    </citation>
    <scope>NUCLEOTIDE SEQUENCE [LARGE SCALE GENOMIC DNA]</scope>
    <source>
        <strain evidence="2">G4</strain>
        <tissue evidence="2">Muscle</tissue>
    </source>
</reference>
<dbReference type="InterPro" id="IPR019080">
    <property type="entry name" value="YqaJ_viral_recombinase"/>
</dbReference>
<dbReference type="PANTHER" id="PTHR47526:SF3">
    <property type="entry name" value="PHD-TYPE DOMAIN-CONTAINING PROTEIN"/>
    <property type="match status" value="1"/>
</dbReference>
<evidence type="ECO:0000313" key="3">
    <source>
        <dbReference type="Proteomes" id="UP001591681"/>
    </source>
</evidence>
<dbReference type="SUPFAM" id="SSF52980">
    <property type="entry name" value="Restriction endonuclease-like"/>
    <property type="match status" value="1"/>
</dbReference>
<dbReference type="AlphaFoldDB" id="A0ABD1J0N3"/>
<comment type="caution">
    <text evidence="2">The sequence shown here is derived from an EMBL/GenBank/DDBJ whole genome shotgun (WGS) entry which is preliminary data.</text>
</comment>
<feature type="domain" description="YqaJ viral recombinase" evidence="1">
    <location>
        <begin position="270"/>
        <end position="416"/>
    </location>
</feature>
<dbReference type="EMBL" id="JBHFQA010000021">
    <property type="protein sequence ID" value="KAL2080749.1"/>
    <property type="molecule type" value="Genomic_DNA"/>
</dbReference>
<evidence type="ECO:0000313" key="2">
    <source>
        <dbReference type="EMBL" id="KAL2080749.1"/>
    </source>
</evidence>
<keyword evidence="3" id="KW-1185">Reference proteome</keyword>
<name>A0ABD1J0N3_9TELE</name>
<accession>A0ABD1J0N3</accession>
<gene>
    <name evidence="2" type="ORF">ACEWY4_024542</name>
</gene>
<proteinExistence type="predicted"/>
<protein>
    <recommendedName>
        <fullName evidence="1">YqaJ viral recombinase domain-containing protein</fullName>
    </recommendedName>
</protein>
<organism evidence="2 3">
    <name type="scientific">Coilia grayii</name>
    <name type="common">Gray's grenadier anchovy</name>
    <dbReference type="NCBI Taxonomy" id="363190"/>
    <lineage>
        <taxon>Eukaryota</taxon>
        <taxon>Metazoa</taxon>
        <taxon>Chordata</taxon>
        <taxon>Craniata</taxon>
        <taxon>Vertebrata</taxon>
        <taxon>Euteleostomi</taxon>
        <taxon>Actinopterygii</taxon>
        <taxon>Neopterygii</taxon>
        <taxon>Teleostei</taxon>
        <taxon>Clupei</taxon>
        <taxon>Clupeiformes</taxon>
        <taxon>Clupeoidei</taxon>
        <taxon>Engraulidae</taxon>
        <taxon>Coilinae</taxon>
        <taxon>Coilia</taxon>
    </lineage>
</organism>